<evidence type="ECO:0000313" key="12">
    <source>
        <dbReference type="EMBL" id="OZG51889.1"/>
    </source>
</evidence>
<dbReference type="CDD" id="cd03225">
    <property type="entry name" value="ABC_cobalt_CbiO_domain1"/>
    <property type="match status" value="1"/>
</dbReference>
<dbReference type="GO" id="GO:0005524">
    <property type="term" value="F:ATP binding"/>
    <property type="evidence" value="ECO:0007669"/>
    <property type="project" value="UniProtKB-KW"/>
</dbReference>
<dbReference type="OrthoDB" id="7757085at2"/>
<dbReference type="GO" id="GO:0042626">
    <property type="term" value="F:ATPase-coupled transmembrane transporter activity"/>
    <property type="evidence" value="ECO:0007669"/>
    <property type="project" value="TreeGrafter"/>
</dbReference>
<keyword evidence="7" id="KW-0067">ATP-binding</keyword>
<dbReference type="Proteomes" id="UP000216454">
    <property type="component" value="Unassembled WGS sequence"/>
</dbReference>
<keyword evidence="5" id="KW-0677">Repeat</keyword>
<evidence type="ECO:0000256" key="9">
    <source>
        <dbReference type="ARBA" id="ARBA00023136"/>
    </source>
</evidence>
<comment type="function">
    <text evidence="10">Probably part of an ABC transporter complex. Responsible for energy coupling to the transport system.</text>
</comment>
<dbReference type="InterPro" id="IPR050095">
    <property type="entry name" value="ECF_ABC_transporter_ATP-bd"/>
</dbReference>
<dbReference type="EMBL" id="MWWQ01000006">
    <property type="protein sequence ID" value="OZG51889.1"/>
    <property type="molecule type" value="Genomic_DNA"/>
</dbReference>
<dbReference type="InterPro" id="IPR015856">
    <property type="entry name" value="ABC_transpr_CbiO/EcfA_su"/>
</dbReference>
<gene>
    <name evidence="12" type="ORF">PSSU_0672</name>
</gene>
<comment type="caution">
    <text evidence="12">The sequence shown here is derived from an EMBL/GenBank/DDBJ whole genome shotgun (WGS) entry which is preliminary data.</text>
</comment>
<keyword evidence="8" id="KW-1278">Translocase</keyword>
<keyword evidence="3" id="KW-0813">Transport</keyword>
<evidence type="ECO:0000259" key="11">
    <source>
        <dbReference type="PROSITE" id="PS50893"/>
    </source>
</evidence>
<dbReference type="SMART" id="SM00382">
    <property type="entry name" value="AAA"/>
    <property type="match status" value="2"/>
</dbReference>
<dbReference type="GO" id="GO:0043190">
    <property type="term" value="C:ATP-binding cassette (ABC) transporter complex"/>
    <property type="evidence" value="ECO:0007669"/>
    <property type="project" value="TreeGrafter"/>
</dbReference>
<dbReference type="SUPFAM" id="SSF52540">
    <property type="entry name" value="P-loop containing nucleoside triphosphate hydrolases"/>
    <property type="match status" value="2"/>
</dbReference>
<comment type="similarity">
    <text evidence="2">Belongs to the ABC transporter superfamily.</text>
</comment>
<evidence type="ECO:0000256" key="7">
    <source>
        <dbReference type="ARBA" id="ARBA00022840"/>
    </source>
</evidence>
<dbReference type="Pfam" id="PF00005">
    <property type="entry name" value="ABC_tran"/>
    <property type="match status" value="2"/>
</dbReference>
<dbReference type="InterPro" id="IPR003439">
    <property type="entry name" value="ABC_transporter-like_ATP-bd"/>
</dbReference>
<dbReference type="GO" id="GO:0016887">
    <property type="term" value="F:ATP hydrolysis activity"/>
    <property type="evidence" value="ECO:0007669"/>
    <property type="project" value="InterPro"/>
</dbReference>
<evidence type="ECO:0000256" key="1">
    <source>
        <dbReference type="ARBA" id="ARBA00004202"/>
    </source>
</evidence>
<feature type="domain" description="ABC transporter" evidence="11">
    <location>
        <begin position="332"/>
        <end position="558"/>
    </location>
</feature>
<evidence type="ECO:0000256" key="10">
    <source>
        <dbReference type="ARBA" id="ARBA00025157"/>
    </source>
</evidence>
<evidence type="ECO:0000256" key="6">
    <source>
        <dbReference type="ARBA" id="ARBA00022741"/>
    </source>
</evidence>
<accession>A0A261EYE6</accession>
<dbReference type="PANTHER" id="PTHR43553:SF23">
    <property type="entry name" value="ABC TRANSPORTER ATP-BINDING COMPONENT"/>
    <property type="match status" value="1"/>
</dbReference>
<reference evidence="12 13" key="1">
    <citation type="journal article" date="2017" name="BMC Genomics">
        <title>Comparative genomic and phylogenomic analyses of the Bifidobacteriaceae family.</title>
        <authorList>
            <person name="Lugli G.A."/>
            <person name="Milani C."/>
            <person name="Turroni F."/>
            <person name="Duranti S."/>
            <person name="Mancabelli L."/>
            <person name="Mangifesta M."/>
            <person name="Ferrario C."/>
            <person name="Modesto M."/>
            <person name="Mattarelli P."/>
            <person name="Jiri K."/>
            <person name="van Sinderen D."/>
            <person name="Ventura M."/>
        </authorList>
    </citation>
    <scope>NUCLEOTIDE SEQUENCE [LARGE SCALE GENOMIC DNA]</scope>
    <source>
        <strain evidence="12 13">DSM 24744</strain>
    </source>
</reference>
<name>A0A261EYE6_9BIFI</name>
<evidence type="ECO:0000256" key="3">
    <source>
        <dbReference type="ARBA" id="ARBA00022448"/>
    </source>
</evidence>
<evidence type="ECO:0000256" key="5">
    <source>
        <dbReference type="ARBA" id="ARBA00022737"/>
    </source>
</evidence>
<organism evidence="12 13">
    <name type="scientific">Pseudoscardovia suis</name>
    <dbReference type="NCBI Taxonomy" id="987063"/>
    <lineage>
        <taxon>Bacteria</taxon>
        <taxon>Bacillati</taxon>
        <taxon>Actinomycetota</taxon>
        <taxon>Actinomycetes</taxon>
        <taxon>Bifidobacteriales</taxon>
        <taxon>Bifidobacteriaceae</taxon>
        <taxon>Pseudoscardovia</taxon>
    </lineage>
</organism>
<keyword evidence="4" id="KW-1003">Cell membrane</keyword>
<keyword evidence="9" id="KW-0472">Membrane</keyword>
<dbReference type="InterPro" id="IPR017871">
    <property type="entry name" value="ABC_transporter-like_CS"/>
</dbReference>
<dbReference type="PANTHER" id="PTHR43553">
    <property type="entry name" value="HEAVY METAL TRANSPORTER"/>
    <property type="match status" value="1"/>
</dbReference>
<dbReference type="InterPro" id="IPR027417">
    <property type="entry name" value="P-loop_NTPase"/>
</dbReference>
<evidence type="ECO:0000256" key="2">
    <source>
        <dbReference type="ARBA" id="ARBA00005417"/>
    </source>
</evidence>
<dbReference type="PROSITE" id="PS50893">
    <property type="entry name" value="ABC_TRANSPORTER_2"/>
    <property type="match status" value="2"/>
</dbReference>
<feature type="domain" description="ABC transporter" evidence="11">
    <location>
        <begin position="6"/>
        <end position="244"/>
    </location>
</feature>
<keyword evidence="6" id="KW-0547">Nucleotide-binding</keyword>
<dbReference type="PROSITE" id="PS00211">
    <property type="entry name" value="ABC_TRANSPORTER_1"/>
    <property type="match status" value="1"/>
</dbReference>
<dbReference type="Gene3D" id="3.40.50.300">
    <property type="entry name" value="P-loop containing nucleotide triphosphate hydrolases"/>
    <property type="match status" value="2"/>
</dbReference>
<evidence type="ECO:0000256" key="8">
    <source>
        <dbReference type="ARBA" id="ARBA00022967"/>
    </source>
</evidence>
<comment type="subcellular location">
    <subcellularLocation>
        <location evidence="1">Cell membrane</location>
        <topology evidence="1">Peripheral membrane protein</topology>
    </subcellularLocation>
</comment>
<proteinExistence type="inferred from homology"/>
<dbReference type="RefSeq" id="WP_158216095.1">
    <property type="nucleotide sequence ID" value="NZ_MWWQ01000006.1"/>
</dbReference>
<keyword evidence="13" id="KW-1185">Reference proteome</keyword>
<evidence type="ECO:0000256" key="4">
    <source>
        <dbReference type="ARBA" id="ARBA00022475"/>
    </source>
</evidence>
<sequence length="560" mass="60393">MTRAAVQLDHASFHYATGREGLHETTLALPAGQVVVLCGASGCGKTTLTRLINGLAPQYFPGALTGTVTVGGTDTRNADIAALAKQVGSVFQNPNTQFFTMNVRDELAFACENFAMPPDEIRARVESTARRFHLEGLLDRPLADMSGGQLQRVACAAVSTTNPGILVLDEPTSNLDATAIAALRAIVATWKSEGRTIVIAEHRLAWLDGLVDTAILLDGGRIARVFSREEWQRLTDAERRSFGLRPLTLQQLRDDCERKEHTPLHAPVHATEHATPAAVDTGRIIAHVDTGRMPAAVDTASTSTPIDAGHTSVCGEPLAPETTLVRGATPAYHVRGFRYRYPHARRDSLDIAALDLPCGAVTTIVGLNSAGKSTFARCLQGLDRRCKGTLITPDGVRLQARQRLDVCTTVLQDVNRELFTESVLAEVMLSQPHENEQAALNVLDSLGLRECADRHPLSLSGGQKQRVAIAAAIASERPVIIVDEPTSGLDLHHMHEVSQLIRGLARRGRTIVAVTHDPEFAFEVSDYVAHIVNGRLADWYPLASPGSAGKLFDALVPHIA</sequence>
<dbReference type="InterPro" id="IPR003593">
    <property type="entry name" value="AAA+_ATPase"/>
</dbReference>
<dbReference type="AlphaFoldDB" id="A0A261EYE6"/>
<evidence type="ECO:0000313" key="13">
    <source>
        <dbReference type="Proteomes" id="UP000216454"/>
    </source>
</evidence>
<protein>
    <submittedName>
        <fullName evidence="12">ABC transporter</fullName>
    </submittedName>
</protein>